<proteinExistence type="predicted"/>
<dbReference type="GO" id="GO:0006397">
    <property type="term" value="P:mRNA processing"/>
    <property type="evidence" value="ECO:0007669"/>
    <property type="project" value="UniProtKB-KW"/>
</dbReference>
<evidence type="ECO:0000313" key="5">
    <source>
        <dbReference type="EMBL" id="SEI54299.1"/>
    </source>
</evidence>
<evidence type="ECO:0000256" key="1">
    <source>
        <dbReference type="ARBA" id="ARBA00022664"/>
    </source>
</evidence>
<dbReference type="InterPro" id="IPR010920">
    <property type="entry name" value="LSM_dom_sf"/>
</dbReference>
<dbReference type="InterPro" id="IPR044642">
    <property type="entry name" value="PTHR15588"/>
</dbReference>
<evidence type="ECO:0000313" key="6">
    <source>
        <dbReference type="Proteomes" id="UP000198888"/>
    </source>
</evidence>
<dbReference type="GO" id="GO:0003729">
    <property type="term" value="F:mRNA binding"/>
    <property type="evidence" value="ECO:0007669"/>
    <property type="project" value="TreeGrafter"/>
</dbReference>
<evidence type="ECO:0000256" key="3">
    <source>
        <dbReference type="ARBA" id="ARBA00023274"/>
    </source>
</evidence>
<dbReference type="Proteomes" id="UP000198888">
    <property type="component" value="Unassembled WGS sequence"/>
</dbReference>
<dbReference type="EMBL" id="FNYR01000002">
    <property type="protein sequence ID" value="SEI54299.1"/>
    <property type="molecule type" value="Genomic_DNA"/>
</dbReference>
<dbReference type="Pfam" id="PF01423">
    <property type="entry name" value="LSM"/>
    <property type="match status" value="1"/>
</dbReference>
<dbReference type="GeneID" id="35003748"/>
<dbReference type="RefSeq" id="WP_089670911.1">
    <property type="nucleotide sequence ID" value="NZ_CP024845.1"/>
</dbReference>
<dbReference type="STRING" id="1073996.SAMN05444271_102148"/>
<dbReference type="Gene3D" id="2.30.30.100">
    <property type="match status" value="1"/>
</dbReference>
<feature type="domain" description="Sm" evidence="4">
    <location>
        <begin position="4"/>
        <end position="78"/>
    </location>
</feature>
<dbReference type="PANTHER" id="PTHR15588">
    <property type="entry name" value="LSM1"/>
    <property type="match status" value="1"/>
</dbReference>
<dbReference type="GO" id="GO:1990904">
    <property type="term" value="C:ribonucleoprotein complex"/>
    <property type="evidence" value="ECO:0007669"/>
    <property type="project" value="UniProtKB-KW"/>
</dbReference>
<dbReference type="KEGG" id="hae:halTADL_2981"/>
<dbReference type="OrthoDB" id="371816at2157"/>
<organism evidence="5 6">
    <name type="scientific">Halohasta litchfieldiae</name>
    <dbReference type="NCBI Taxonomy" id="1073996"/>
    <lineage>
        <taxon>Archaea</taxon>
        <taxon>Methanobacteriati</taxon>
        <taxon>Methanobacteriota</taxon>
        <taxon>Stenosarchaea group</taxon>
        <taxon>Halobacteria</taxon>
        <taxon>Halobacteriales</taxon>
        <taxon>Haloferacaceae</taxon>
        <taxon>Halohasta</taxon>
    </lineage>
</organism>
<keyword evidence="1" id="KW-0507">mRNA processing</keyword>
<keyword evidence="6" id="KW-1185">Reference proteome</keyword>
<protein>
    <submittedName>
        <fullName evidence="5">Small nuclear ribonucleoprotein, LSM family</fullName>
    </submittedName>
</protein>
<accession>A0A2H4Q5P5</accession>
<accession>A0A1H6REP0</accession>
<name>A0A1H6REP0_9EURY</name>
<reference evidence="5 6" key="1">
    <citation type="submission" date="2016-10" db="EMBL/GenBank/DDBJ databases">
        <authorList>
            <person name="de Groot N.N."/>
        </authorList>
    </citation>
    <scope>NUCLEOTIDE SEQUENCE [LARGE SCALE GENOMIC DNA]</scope>
    <source>
        <strain evidence="5 6">DSM 22187</strain>
    </source>
</reference>
<dbReference type="SMART" id="SM00651">
    <property type="entry name" value="Sm"/>
    <property type="match status" value="1"/>
</dbReference>
<dbReference type="InterPro" id="IPR001163">
    <property type="entry name" value="Sm_dom_euk/arc"/>
</dbReference>
<keyword evidence="3 5" id="KW-0687">Ribonucleoprotein</keyword>
<dbReference type="InterPro" id="IPR047575">
    <property type="entry name" value="Sm"/>
</dbReference>
<dbReference type="SUPFAM" id="SSF50182">
    <property type="entry name" value="Sm-like ribonucleoproteins"/>
    <property type="match status" value="1"/>
</dbReference>
<keyword evidence="2" id="KW-0694">RNA-binding</keyword>
<sequence length="78" mass="8152">MSGRPLDVLEASLNETVTVALKDGTAYVGTLSGYDQHMNVVLEAPGEDTDADGLGELTVDSVEDTTIIRGDNVVSITV</sequence>
<evidence type="ECO:0000259" key="4">
    <source>
        <dbReference type="PROSITE" id="PS52002"/>
    </source>
</evidence>
<dbReference type="AlphaFoldDB" id="A0A1H6REP0"/>
<gene>
    <name evidence="5" type="ORF">SAMN05444271_102148</name>
</gene>
<evidence type="ECO:0000256" key="2">
    <source>
        <dbReference type="ARBA" id="ARBA00022884"/>
    </source>
</evidence>
<dbReference type="PROSITE" id="PS52002">
    <property type="entry name" value="SM"/>
    <property type="match status" value="1"/>
</dbReference>